<dbReference type="GO" id="GO:0006826">
    <property type="term" value="P:iron ion transport"/>
    <property type="evidence" value="ECO:0007669"/>
    <property type="project" value="UniProtKB-KW"/>
</dbReference>
<gene>
    <name evidence="16" type="ORF">G7077_06195</name>
</gene>
<dbReference type="KEGG" id="spii:G7077_06195"/>
<evidence type="ECO:0000259" key="15">
    <source>
        <dbReference type="Pfam" id="PF07715"/>
    </source>
</evidence>
<sequence>MRKSVWLLSAGLIAISIPAHAQQTDTDNQAAQPTDGATSEAAAVDDQAVEQQPVNSGDIVVTATRRNEALSDVPLAVSAVTADTLENSGATDIRALSQVSPSLFVSSSSTEAGGASARIRGIGTVGDNPGLESSVGLFVDGVYRSRTSVGLTELGAVERVEVLRGPQGTLFGRNTSAGLISVITAKPRFTSAVNGQLDIGNYKSRRVELGVTGPISETLAGRIDGVYFKRDGFMKDAVSGRDINDRNRWLLRGQLLYQPDDDLSVRVIADKTHRDEECCVGSYLPTFDTVASGGGSITQAPSTVAAALRAAGATINEDTFDREVSITPGRTFRADVDDYGISSEVVYDRGWGELTWISAFRENKYVRGQDADFNQLDIIYRDDGFASNRFRTFSQEARLQGTTFGGKLDWLVGVYYANELLRVRDNLSFGADADLFGRTLVRSLDPQLAAFPGYNNLNAFVRGFATQQLALNPAFAAVPAAARPLIVNAIGAQVQNTPLSNTGTRDEFNQESSNIAAFTHNIFKITDRLSATVGLRYTREKKSLSADLFSNTQCGTYRANIARLQAFAANPGLGPLSPAAAALANAIATGVGTTPGLSAAGGVPCAINSVNGTFDNGRKSESRVSGTAVLSYKPTDELLTYVSYSRGYKAGGFNLDRNGLSQGATNLDALGFEPEMVNAYELGGKYNGRGIDLNVALFRQDFDNFQLNTFNGLIFVVENINSCSESLNGADTDSSNAAVACGGKKKPGVRSQGVELEGFVRLIPDVTAAFGATYANTKYRNNLVGANGNAIAAALFQLPGQRVSNSSEWSLTGSLGWRPSLGNGLRGLFYADARHMSGFNTGSDLDVEKYQEAFTVVNARVGVHAADERWALELWAQNLFDEEYKQVAFDAPLQGQGTTRGVAAGFYPRSTQLYGAFLGEPRTFGVTLRGKM</sequence>
<keyword evidence="2 11" id="KW-0813">Transport</keyword>
<keyword evidence="7" id="KW-0406">Ion transport</keyword>
<keyword evidence="16" id="KW-0675">Receptor</keyword>
<dbReference type="RefSeq" id="WP_166410943.1">
    <property type="nucleotide sequence ID" value="NZ_CP049869.1"/>
</dbReference>
<dbReference type="EMBL" id="CP049869">
    <property type="protein sequence ID" value="QIK78550.1"/>
    <property type="molecule type" value="Genomic_DNA"/>
</dbReference>
<evidence type="ECO:0000256" key="11">
    <source>
        <dbReference type="PROSITE-ProRule" id="PRU01360"/>
    </source>
</evidence>
<protein>
    <submittedName>
        <fullName evidence="16">TonB-dependent receptor</fullName>
    </submittedName>
</protein>
<organism evidence="16 17">
    <name type="scientific">Sphingomonas piscis</name>
    <dbReference type="NCBI Taxonomy" id="2714943"/>
    <lineage>
        <taxon>Bacteria</taxon>
        <taxon>Pseudomonadati</taxon>
        <taxon>Pseudomonadota</taxon>
        <taxon>Alphaproteobacteria</taxon>
        <taxon>Sphingomonadales</taxon>
        <taxon>Sphingomonadaceae</taxon>
        <taxon>Sphingomonas</taxon>
    </lineage>
</organism>
<keyword evidence="17" id="KW-1185">Reference proteome</keyword>
<dbReference type="InterPro" id="IPR036942">
    <property type="entry name" value="Beta-barrel_TonB_sf"/>
</dbReference>
<keyword evidence="9 11" id="KW-0472">Membrane</keyword>
<keyword evidence="3 11" id="KW-1134">Transmembrane beta strand</keyword>
<evidence type="ECO:0000259" key="14">
    <source>
        <dbReference type="Pfam" id="PF00593"/>
    </source>
</evidence>
<evidence type="ECO:0000313" key="17">
    <source>
        <dbReference type="Proteomes" id="UP000503222"/>
    </source>
</evidence>
<dbReference type="Pfam" id="PF00593">
    <property type="entry name" value="TonB_dep_Rec_b-barrel"/>
    <property type="match status" value="1"/>
</dbReference>
<keyword evidence="13" id="KW-0732">Signal</keyword>
<keyword evidence="4" id="KW-0410">Iron transport</keyword>
<reference evidence="16 17" key="1">
    <citation type="submission" date="2020-03" db="EMBL/GenBank/DDBJ databases">
        <title>Sphingomonas sp. nov., isolated from fish.</title>
        <authorList>
            <person name="Hyun D.-W."/>
            <person name="Bae J.-W."/>
        </authorList>
    </citation>
    <scope>NUCLEOTIDE SEQUENCE [LARGE SCALE GENOMIC DNA]</scope>
    <source>
        <strain evidence="16 17">HDW15B</strain>
    </source>
</reference>
<dbReference type="AlphaFoldDB" id="A0A6G7YP82"/>
<comment type="subcellular location">
    <subcellularLocation>
        <location evidence="1 11">Cell outer membrane</location>
        <topology evidence="1 11">Multi-pass membrane protein</topology>
    </subcellularLocation>
</comment>
<feature type="domain" description="TonB-dependent receptor-like beta-barrel" evidence="14">
    <location>
        <begin position="368"/>
        <end position="879"/>
    </location>
</feature>
<dbReference type="SUPFAM" id="SSF56935">
    <property type="entry name" value="Porins"/>
    <property type="match status" value="1"/>
</dbReference>
<dbReference type="InterPro" id="IPR012910">
    <property type="entry name" value="Plug_dom"/>
</dbReference>
<feature type="domain" description="TonB-dependent receptor plug" evidence="15">
    <location>
        <begin position="70"/>
        <end position="178"/>
    </location>
</feature>
<keyword evidence="8 12" id="KW-0798">TonB box</keyword>
<evidence type="ECO:0000313" key="16">
    <source>
        <dbReference type="EMBL" id="QIK78550.1"/>
    </source>
</evidence>
<evidence type="ECO:0000256" key="13">
    <source>
        <dbReference type="SAM" id="SignalP"/>
    </source>
</evidence>
<name>A0A6G7YP82_9SPHN</name>
<proteinExistence type="inferred from homology"/>
<dbReference type="InterPro" id="IPR039426">
    <property type="entry name" value="TonB-dep_rcpt-like"/>
</dbReference>
<keyword evidence="5 11" id="KW-0812">Transmembrane</keyword>
<evidence type="ECO:0000256" key="4">
    <source>
        <dbReference type="ARBA" id="ARBA00022496"/>
    </source>
</evidence>
<evidence type="ECO:0000256" key="3">
    <source>
        <dbReference type="ARBA" id="ARBA00022452"/>
    </source>
</evidence>
<evidence type="ECO:0000256" key="7">
    <source>
        <dbReference type="ARBA" id="ARBA00023065"/>
    </source>
</evidence>
<dbReference type="Pfam" id="PF07715">
    <property type="entry name" value="Plug"/>
    <property type="match status" value="1"/>
</dbReference>
<dbReference type="PROSITE" id="PS52016">
    <property type="entry name" value="TONB_DEPENDENT_REC_3"/>
    <property type="match status" value="1"/>
</dbReference>
<evidence type="ECO:0000256" key="1">
    <source>
        <dbReference type="ARBA" id="ARBA00004571"/>
    </source>
</evidence>
<evidence type="ECO:0000256" key="2">
    <source>
        <dbReference type="ARBA" id="ARBA00022448"/>
    </source>
</evidence>
<feature type="chain" id="PRO_5026245711" evidence="13">
    <location>
        <begin position="22"/>
        <end position="932"/>
    </location>
</feature>
<dbReference type="InterPro" id="IPR000531">
    <property type="entry name" value="Beta-barrel_TonB"/>
</dbReference>
<evidence type="ECO:0000256" key="9">
    <source>
        <dbReference type="ARBA" id="ARBA00023136"/>
    </source>
</evidence>
<accession>A0A6G7YP82</accession>
<evidence type="ECO:0000256" key="8">
    <source>
        <dbReference type="ARBA" id="ARBA00023077"/>
    </source>
</evidence>
<dbReference type="PANTHER" id="PTHR32552:SF81">
    <property type="entry name" value="TONB-DEPENDENT OUTER MEMBRANE RECEPTOR"/>
    <property type="match status" value="1"/>
</dbReference>
<dbReference type="Gene3D" id="2.40.170.20">
    <property type="entry name" value="TonB-dependent receptor, beta-barrel domain"/>
    <property type="match status" value="2"/>
</dbReference>
<dbReference type="Proteomes" id="UP000503222">
    <property type="component" value="Chromosome"/>
</dbReference>
<evidence type="ECO:0000256" key="10">
    <source>
        <dbReference type="ARBA" id="ARBA00023237"/>
    </source>
</evidence>
<keyword evidence="6" id="KW-0408">Iron</keyword>
<evidence type="ECO:0000256" key="12">
    <source>
        <dbReference type="RuleBase" id="RU003357"/>
    </source>
</evidence>
<dbReference type="PANTHER" id="PTHR32552">
    <property type="entry name" value="FERRICHROME IRON RECEPTOR-RELATED"/>
    <property type="match status" value="1"/>
</dbReference>
<evidence type="ECO:0000256" key="5">
    <source>
        <dbReference type="ARBA" id="ARBA00022692"/>
    </source>
</evidence>
<dbReference type="GO" id="GO:0009279">
    <property type="term" value="C:cell outer membrane"/>
    <property type="evidence" value="ECO:0007669"/>
    <property type="project" value="UniProtKB-SubCell"/>
</dbReference>
<comment type="similarity">
    <text evidence="11 12">Belongs to the TonB-dependent receptor family.</text>
</comment>
<keyword evidence="10 11" id="KW-0998">Cell outer membrane</keyword>
<evidence type="ECO:0000256" key="6">
    <source>
        <dbReference type="ARBA" id="ARBA00023004"/>
    </source>
</evidence>
<feature type="signal peptide" evidence="13">
    <location>
        <begin position="1"/>
        <end position="21"/>
    </location>
</feature>